<sequence length="300" mass="33441">MNIVTPLEKITSIHNINLYIKRDDLYPISGGGNKGRKLNYILKDCLNKKCNAVVTCGGIQSNHARATAIRCRELGLECTIIIHSIPTNKSSGNLKILELLGVRIVYCELQNISQVMDAEMERYTLLGYTPFYIWGGGHCYEGSLAYFDAVAELKKQTSIQFDSVFVASGTGATQAGLHCGFKHFYDNTSVYGISVARDKIRGTEEVRKSVDELISISKLNPFYINDIIFDDNYNGGGYEKTTPEILETVHNTAKNTGIILDPTYTAKAWLGMEKIIEIKNYSKETNVLFWHTGGLLNLMA</sequence>
<protein>
    <recommendedName>
        <fullName evidence="6">Tryptophan synthase beta chain-like PALP domain-containing protein</fullName>
    </recommendedName>
</protein>
<reference evidence="7 8" key="1">
    <citation type="submission" date="2017-07" db="EMBL/GenBank/DDBJ databases">
        <title>blaIMP-27 on transferable plasmids in Proteus mirabilis and Providencia rettgeri.</title>
        <authorList>
            <person name="Potter R."/>
        </authorList>
    </citation>
    <scope>NUCLEOTIDE SEQUENCE [LARGE SCALE GENOMIC DNA]</scope>
    <source>
        <strain evidence="7 8">PR1</strain>
    </source>
</reference>
<dbReference type="InterPro" id="IPR001926">
    <property type="entry name" value="TrpB-like_PALP"/>
</dbReference>
<evidence type="ECO:0000259" key="6">
    <source>
        <dbReference type="Pfam" id="PF00291"/>
    </source>
</evidence>
<evidence type="ECO:0000313" key="7">
    <source>
        <dbReference type="EMBL" id="OZS73834.1"/>
    </source>
</evidence>
<dbReference type="PANTHER" id="PTHR43780:SF2">
    <property type="entry name" value="1-AMINOCYCLOPROPANE-1-CARBOXYLATE DEAMINASE-RELATED"/>
    <property type="match status" value="1"/>
</dbReference>
<dbReference type="Proteomes" id="UP000216001">
    <property type="component" value="Unassembled WGS sequence"/>
</dbReference>
<feature type="modified residue" description="N6-(pyridoxal phosphate)lysine" evidence="5">
    <location>
        <position position="34"/>
    </location>
</feature>
<accession>A0A264VR79</accession>
<gene>
    <name evidence="7" type="ORF">CHI95_15090</name>
</gene>
<evidence type="ECO:0000256" key="5">
    <source>
        <dbReference type="PIRSR" id="PIRSR006278-2"/>
    </source>
</evidence>
<evidence type="ECO:0000313" key="8">
    <source>
        <dbReference type="Proteomes" id="UP000216001"/>
    </source>
</evidence>
<dbReference type="InterPro" id="IPR027278">
    <property type="entry name" value="ACCD_DCysDesulf"/>
</dbReference>
<feature type="domain" description="Tryptophan synthase beta chain-like PALP" evidence="6">
    <location>
        <begin position="5"/>
        <end position="293"/>
    </location>
</feature>
<dbReference type="GO" id="GO:0019148">
    <property type="term" value="F:D-cysteine desulfhydrase activity"/>
    <property type="evidence" value="ECO:0007669"/>
    <property type="project" value="TreeGrafter"/>
</dbReference>
<comment type="cofactor">
    <cofactor evidence="1">
        <name>pyridoxal 5'-phosphate</name>
        <dbReference type="ChEBI" id="CHEBI:597326"/>
    </cofactor>
</comment>
<evidence type="ECO:0000256" key="1">
    <source>
        <dbReference type="ARBA" id="ARBA00001933"/>
    </source>
</evidence>
<feature type="active site" description="Nucleophile" evidence="4">
    <location>
        <position position="61"/>
    </location>
</feature>
<comment type="similarity">
    <text evidence="2">Belongs to the ACC deaminase/D-cysteine desulfhydrase family.</text>
</comment>
<proteinExistence type="inferred from homology"/>
<dbReference type="PIRSF" id="PIRSF006278">
    <property type="entry name" value="ACCD_DCysDesulf"/>
    <property type="match status" value="1"/>
</dbReference>
<evidence type="ECO:0000256" key="4">
    <source>
        <dbReference type="PIRSR" id="PIRSR006278-1"/>
    </source>
</evidence>
<dbReference type="InterPro" id="IPR036052">
    <property type="entry name" value="TrpB-like_PALP_sf"/>
</dbReference>
<organism evidence="7 8">
    <name type="scientific">Providencia rettgeri</name>
    <dbReference type="NCBI Taxonomy" id="587"/>
    <lineage>
        <taxon>Bacteria</taxon>
        <taxon>Pseudomonadati</taxon>
        <taxon>Pseudomonadota</taxon>
        <taxon>Gammaproteobacteria</taxon>
        <taxon>Enterobacterales</taxon>
        <taxon>Morganellaceae</taxon>
        <taxon>Providencia</taxon>
    </lineage>
</organism>
<dbReference type="SUPFAM" id="SSF53686">
    <property type="entry name" value="Tryptophan synthase beta subunit-like PLP-dependent enzymes"/>
    <property type="match status" value="1"/>
</dbReference>
<evidence type="ECO:0000256" key="3">
    <source>
        <dbReference type="ARBA" id="ARBA00022898"/>
    </source>
</evidence>
<dbReference type="RefSeq" id="WP_094962071.1">
    <property type="nucleotide sequence ID" value="NZ_JANGWI010000032.1"/>
</dbReference>
<dbReference type="AlphaFoldDB" id="A0A264VR79"/>
<evidence type="ECO:0000256" key="2">
    <source>
        <dbReference type="ARBA" id="ARBA00008639"/>
    </source>
</evidence>
<name>A0A264VR79_PRORE</name>
<dbReference type="Pfam" id="PF00291">
    <property type="entry name" value="PALP"/>
    <property type="match status" value="1"/>
</dbReference>
<dbReference type="PANTHER" id="PTHR43780">
    <property type="entry name" value="1-AMINOCYCLOPROPANE-1-CARBOXYLATE DEAMINASE-RELATED"/>
    <property type="match status" value="1"/>
</dbReference>
<dbReference type="Gene3D" id="3.40.50.1100">
    <property type="match status" value="2"/>
</dbReference>
<dbReference type="EMBL" id="NOWC01000018">
    <property type="protein sequence ID" value="OZS73834.1"/>
    <property type="molecule type" value="Genomic_DNA"/>
</dbReference>
<keyword evidence="3 5" id="KW-0663">Pyridoxal phosphate</keyword>
<comment type="caution">
    <text evidence="7">The sequence shown here is derived from an EMBL/GenBank/DDBJ whole genome shotgun (WGS) entry which is preliminary data.</text>
</comment>